<evidence type="ECO:0000256" key="21">
    <source>
        <dbReference type="PROSITE-ProRule" id="PRU01011"/>
    </source>
</evidence>
<dbReference type="PROSITE" id="PS00024">
    <property type="entry name" value="HEMOPEXIN"/>
    <property type="match status" value="1"/>
</dbReference>
<keyword evidence="24" id="KW-1185">Reference proteome</keyword>
<feature type="binding site" evidence="17">
    <location>
        <position position="366"/>
    </location>
    <ligand>
        <name>Ca(2+)</name>
        <dbReference type="ChEBI" id="CHEBI:29108"/>
        <label>5</label>
    </ligand>
</feature>
<evidence type="ECO:0000256" key="12">
    <source>
        <dbReference type="ARBA" id="ARBA00023049"/>
    </source>
</evidence>
<dbReference type="GO" id="GO:0001046">
    <property type="term" value="F:core promoter sequence-specific DNA binding"/>
    <property type="evidence" value="ECO:0007669"/>
    <property type="project" value="Ensembl"/>
</dbReference>
<dbReference type="InterPro" id="IPR018486">
    <property type="entry name" value="Hemopexin_CS"/>
</dbReference>
<dbReference type="GO" id="GO:0030574">
    <property type="term" value="P:collagen catabolic process"/>
    <property type="evidence" value="ECO:0007669"/>
    <property type="project" value="TreeGrafter"/>
</dbReference>
<feature type="binding site" description="in inhibited form" evidence="17">
    <location>
        <position position="26"/>
    </location>
    <ligand>
        <name>Zn(2+)</name>
        <dbReference type="ChEBI" id="CHEBI:29105"/>
        <label>2</label>
        <note>catalytic</note>
    </ligand>
</feature>
<name>A0A8C5L219_JACJA</name>
<dbReference type="GO" id="GO:1904905">
    <property type="term" value="P:negative regulation of endothelial cell-matrix adhesion via fibronectin"/>
    <property type="evidence" value="ECO:0007669"/>
    <property type="project" value="Ensembl"/>
</dbReference>
<proteinExistence type="inferred from homology"/>
<comment type="subcellular location">
    <subcellularLocation>
        <location evidence="1">Secreted</location>
        <location evidence="1">Extracellular space</location>
        <location evidence="1">Extracellular matrix</location>
    </subcellularLocation>
</comment>
<evidence type="ECO:0000256" key="1">
    <source>
        <dbReference type="ARBA" id="ARBA00004498"/>
    </source>
</evidence>
<feature type="binding site" evidence="17">
    <location>
        <position position="126"/>
    </location>
    <ligand>
        <name>Ca(2+)</name>
        <dbReference type="ChEBI" id="CHEBI:29108"/>
        <label>2</label>
    </ligand>
</feature>
<dbReference type="InterPro" id="IPR021190">
    <property type="entry name" value="Pept_M10A"/>
</dbReference>
<dbReference type="Ensembl" id="ENSJJAT00000025047.1">
    <property type="protein sequence ID" value="ENSJJAP00000018517.1"/>
    <property type="gene ID" value="ENSJJAG00000019762.1"/>
</dbReference>
<keyword evidence="12" id="KW-0482">Metalloprotease</keyword>
<dbReference type="FunFam" id="2.110.10.10:FF:000002">
    <property type="entry name" value="Matrix metallopeptidase 3"/>
    <property type="match status" value="1"/>
</dbReference>
<gene>
    <name evidence="23" type="primary">Mmp12</name>
</gene>
<feature type="domain" description="Peptidase metallopeptidase" evidence="22">
    <location>
        <begin position="39"/>
        <end position="198"/>
    </location>
</feature>
<dbReference type="GO" id="GO:0098586">
    <property type="term" value="P:cellular response to virus"/>
    <property type="evidence" value="ECO:0007669"/>
    <property type="project" value="Ensembl"/>
</dbReference>
<dbReference type="PRINTS" id="PR00138">
    <property type="entry name" value="MATRIXIN"/>
</dbReference>
<comment type="cofactor">
    <cofactor evidence="17">
        <name>Ca(2+)</name>
        <dbReference type="ChEBI" id="CHEBI:29108"/>
    </cofactor>
    <text evidence="17">Can bind about 5 Ca(2+) ions per subunit.</text>
</comment>
<dbReference type="FunFam" id="3.40.390.10:FF:000007">
    <property type="entry name" value="Collagenase 3"/>
    <property type="match status" value="1"/>
</dbReference>
<feature type="modified residue" description="Phosphotyrosine; by PKDCC" evidence="19">
    <location>
        <position position="298"/>
    </location>
</feature>
<evidence type="ECO:0000256" key="5">
    <source>
        <dbReference type="ARBA" id="ARBA00022670"/>
    </source>
</evidence>
<evidence type="ECO:0000256" key="16">
    <source>
        <dbReference type="PIRSR" id="PIRSR001191-2"/>
    </source>
</evidence>
<dbReference type="GO" id="GO:0048286">
    <property type="term" value="P:lung alveolus development"/>
    <property type="evidence" value="ECO:0007669"/>
    <property type="project" value="Ensembl"/>
</dbReference>
<dbReference type="GO" id="GO:0006606">
    <property type="term" value="P:protein import into nucleus"/>
    <property type="evidence" value="ECO:0007669"/>
    <property type="project" value="Ensembl"/>
</dbReference>
<keyword evidence="6 16" id="KW-0479">Metal-binding</keyword>
<feature type="binding site" evidence="17">
    <location>
        <position position="58"/>
    </location>
    <ligand>
        <name>Ca(2+)</name>
        <dbReference type="ChEBI" id="CHEBI:29108"/>
        <label>1</label>
    </ligand>
</feature>
<comment type="cofactor">
    <cofactor evidence="17">
        <name>Zn(2+)</name>
        <dbReference type="ChEBI" id="CHEBI:29105"/>
    </cofactor>
    <text evidence="17">Binds 2 Zn(2+) ions per subunit.</text>
</comment>
<evidence type="ECO:0000256" key="13">
    <source>
        <dbReference type="ARBA" id="ARBA00023145"/>
    </source>
</evidence>
<dbReference type="PANTHER" id="PTHR10201:SF267">
    <property type="entry name" value="MACROPHAGE METALLOELASTASE"/>
    <property type="match status" value="1"/>
</dbReference>
<dbReference type="GO" id="GO:0005615">
    <property type="term" value="C:extracellular space"/>
    <property type="evidence" value="ECO:0007669"/>
    <property type="project" value="Ensembl"/>
</dbReference>
<dbReference type="GO" id="GO:0005518">
    <property type="term" value="F:collagen binding"/>
    <property type="evidence" value="ECO:0007669"/>
    <property type="project" value="Ensembl"/>
</dbReference>
<feature type="binding site" evidence="16">
    <location>
        <position position="162"/>
    </location>
    <ligand>
        <name>Zn(2+)</name>
        <dbReference type="ChEBI" id="CHEBI:29105"/>
        <label>2</label>
        <note>catalytic</note>
    </ligand>
</feature>
<feature type="repeat" description="Hemopexin" evidence="21">
    <location>
        <begin position="263"/>
        <end position="309"/>
    </location>
</feature>
<keyword evidence="7" id="KW-0732">Signal</keyword>
<feature type="binding site" evidence="17">
    <location>
        <position position="128"/>
    </location>
    <ligand>
        <name>Ca(2+)</name>
        <dbReference type="ChEBI" id="CHEBI:29108"/>
        <label>2</label>
    </ligand>
</feature>
<feature type="short sequence motif" description="Cysteine switch" evidence="20">
    <location>
        <begin position="24"/>
        <end position="31"/>
    </location>
</feature>
<dbReference type="AlphaFoldDB" id="A0A8C5L219"/>
<dbReference type="GO" id="GO:0031012">
    <property type="term" value="C:extracellular matrix"/>
    <property type="evidence" value="ECO:0007669"/>
    <property type="project" value="InterPro"/>
</dbReference>
<dbReference type="GO" id="GO:0035313">
    <property type="term" value="P:wound healing, spreading of epidermal cells"/>
    <property type="evidence" value="ECO:0007669"/>
    <property type="project" value="Ensembl"/>
</dbReference>
<feature type="binding site" evidence="16">
    <location>
        <position position="156"/>
    </location>
    <ligand>
        <name>Zn(2+)</name>
        <dbReference type="ChEBI" id="CHEBI:29105"/>
        <label>2</label>
        <note>catalytic</note>
    </ligand>
</feature>
<dbReference type="InterPro" id="IPR021158">
    <property type="entry name" value="Pept_M10A_Zn_BS"/>
</dbReference>
<dbReference type="SUPFAM" id="SSF55486">
    <property type="entry name" value="Metalloproteases ('zincins'), catalytic domain"/>
    <property type="match status" value="1"/>
</dbReference>
<keyword evidence="3" id="KW-0964">Secreted</keyword>
<dbReference type="CDD" id="cd00094">
    <property type="entry name" value="HX"/>
    <property type="match status" value="1"/>
</dbReference>
<evidence type="ECO:0000256" key="8">
    <source>
        <dbReference type="ARBA" id="ARBA00022737"/>
    </source>
</evidence>
<dbReference type="GO" id="GO:0060309">
    <property type="term" value="P:elastin catabolic process"/>
    <property type="evidence" value="ECO:0007669"/>
    <property type="project" value="Ensembl"/>
</dbReference>
<dbReference type="GO" id="GO:0006508">
    <property type="term" value="P:proteolysis"/>
    <property type="evidence" value="ECO:0007669"/>
    <property type="project" value="UniProtKB-KW"/>
</dbReference>
<dbReference type="GO" id="GO:0005737">
    <property type="term" value="C:cytoplasm"/>
    <property type="evidence" value="ECO:0007669"/>
    <property type="project" value="Ensembl"/>
</dbReference>
<dbReference type="PANTHER" id="PTHR10201">
    <property type="entry name" value="MATRIX METALLOPROTEINASE"/>
    <property type="match status" value="1"/>
</dbReference>
<dbReference type="InterPro" id="IPR033739">
    <property type="entry name" value="M10A_MMP"/>
</dbReference>
<keyword evidence="10 16" id="KW-0862">Zinc</keyword>
<dbReference type="SMART" id="SM00120">
    <property type="entry name" value="HX"/>
    <property type="match status" value="4"/>
</dbReference>
<evidence type="ECO:0000256" key="18">
    <source>
        <dbReference type="PIRSR" id="PIRSR621190-3"/>
    </source>
</evidence>
<dbReference type="GO" id="GO:0060339">
    <property type="term" value="P:negative regulation of type I interferon-mediated signaling pathway"/>
    <property type="evidence" value="ECO:0007669"/>
    <property type="project" value="Ensembl"/>
</dbReference>
<dbReference type="GO" id="GO:0060054">
    <property type="term" value="P:positive regulation of epithelial cell proliferation involved in wound healing"/>
    <property type="evidence" value="ECO:0007669"/>
    <property type="project" value="Ensembl"/>
</dbReference>
<keyword evidence="13" id="KW-0865">Zymogen</keyword>
<feature type="repeat" description="Hemopexin" evidence="21">
    <location>
        <begin position="219"/>
        <end position="262"/>
    </location>
</feature>
<keyword evidence="14 18" id="KW-1015">Disulfide bond</keyword>
<evidence type="ECO:0000313" key="24">
    <source>
        <dbReference type="Proteomes" id="UP000694385"/>
    </source>
</evidence>
<evidence type="ECO:0000256" key="15">
    <source>
        <dbReference type="PIRSR" id="PIRSR001191-1"/>
    </source>
</evidence>
<dbReference type="InterPro" id="IPR036365">
    <property type="entry name" value="PGBD-like_sf"/>
</dbReference>
<dbReference type="GO" id="GO:0030198">
    <property type="term" value="P:extracellular matrix organization"/>
    <property type="evidence" value="ECO:0007669"/>
    <property type="project" value="TreeGrafter"/>
</dbReference>
<keyword evidence="8" id="KW-0677">Repeat</keyword>
<accession>A0A8C5L219</accession>
<keyword evidence="5" id="KW-0645">Protease</keyword>
<dbReference type="Gene3D" id="2.110.10.10">
    <property type="entry name" value="Hemopexin-like domain"/>
    <property type="match status" value="1"/>
</dbReference>
<evidence type="ECO:0000256" key="20">
    <source>
        <dbReference type="PIRSR" id="PIRSR621190-5"/>
    </source>
</evidence>
<dbReference type="GO" id="GO:0060340">
    <property type="term" value="P:positive regulation of type I interferon-mediated signaling pathway"/>
    <property type="evidence" value="ECO:0007669"/>
    <property type="project" value="Ensembl"/>
</dbReference>
<dbReference type="InterPro" id="IPR006026">
    <property type="entry name" value="Peptidase_Metallo"/>
</dbReference>
<keyword evidence="11 17" id="KW-0106">Calcium</keyword>
<feature type="binding site" evidence="17">
    <location>
        <position position="110"/>
    </location>
    <ligand>
        <name>Ca(2+)</name>
        <dbReference type="ChEBI" id="CHEBI:29108"/>
        <label>3</label>
    </ligand>
</feature>
<feature type="binding site" evidence="17">
    <location>
        <position position="269"/>
    </location>
    <ligand>
        <name>Ca(2+)</name>
        <dbReference type="ChEBI" id="CHEBI:29108"/>
        <label>5</label>
    </ligand>
</feature>
<keyword evidence="9" id="KW-0378">Hydrolase</keyword>
<evidence type="ECO:0000256" key="9">
    <source>
        <dbReference type="ARBA" id="ARBA00022801"/>
    </source>
</evidence>
<dbReference type="GO" id="GO:0005634">
    <property type="term" value="C:nucleus"/>
    <property type="evidence" value="ECO:0007669"/>
    <property type="project" value="Ensembl"/>
</dbReference>
<dbReference type="Proteomes" id="UP000694385">
    <property type="component" value="Unassembled WGS sequence"/>
</dbReference>
<evidence type="ECO:0000256" key="17">
    <source>
        <dbReference type="PIRSR" id="PIRSR621190-2"/>
    </source>
</evidence>
<dbReference type="InterPro" id="IPR001818">
    <property type="entry name" value="Pept_M10_metallopeptidase"/>
</dbReference>
<feature type="binding site" evidence="17">
    <location>
        <position position="130"/>
    </location>
    <ligand>
        <name>Zn(2+)</name>
        <dbReference type="ChEBI" id="CHEBI:29105"/>
        <label>1</label>
    </ligand>
</feature>
<feature type="binding site" evidence="17">
    <location>
        <position position="223"/>
    </location>
    <ligand>
        <name>Ca(2+)</name>
        <dbReference type="ChEBI" id="CHEBI:29108"/>
        <label>4</label>
    </ligand>
</feature>
<evidence type="ECO:0000256" key="10">
    <source>
        <dbReference type="ARBA" id="ARBA00022833"/>
    </source>
</evidence>
<feature type="binding site" evidence="17">
    <location>
        <position position="364"/>
    </location>
    <ligand>
        <name>Ca(2+)</name>
        <dbReference type="ChEBI" id="CHEBI:29108"/>
        <label>4</label>
    </ligand>
</feature>
<feature type="binding site" evidence="16">
    <location>
        <position position="152"/>
    </location>
    <ligand>
        <name>Zn(2+)</name>
        <dbReference type="ChEBI" id="CHEBI:29105"/>
        <label>2</label>
        <note>catalytic</note>
    </ligand>
</feature>
<dbReference type="GeneTree" id="ENSGT00940000162085"/>
<feature type="binding site" evidence="17">
    <location>
        <position position="132"/>
    </location>
    <ligand>
        <name>Ca(2+)</name>
        <dbReference type="ChEBI" id="CHEBI:29108"/>
        <label>3</label>
    </ligand>
</feature>
<evidence type="ECO:0000256" key="3">
    <source>
        <dbReference type="ARBA" id="ARBA00022525"/>
    </source>
</evidence>
<dbReference type="GO" id="GO:0005509">
    <property type="term" value="F:calcium ion binding"/>
    <property type="evidence" value="ECO:0007669"/>
    <property type="project" value="Ensembl"/>
</dbReference>
<dbReference type="InterPro" id="IPR024079">
    <property type="entry name" value="MetalloPept_cat_dom_sf"/>
</dbReference>
<dbReference type="PROSITE" id="PS00546">
    <property type="entry name" value="CYSTEINE_SWITCH"/>
    <property type="match status" value="1"/>
</dbReference>
<feature type="binding site" evidence="17">
    <location>
        <position position="102"/>
    </location>
    <ligand>
        <name>Zn(2+)</name>
        <dbReference type="ChEBI" id="CHEBI:29105"/>
        <label>1</label>
    </ligand>
</feature>
<evidence type="ECO:0000256" key="19">
    <source>
        <dbReference type="PIRSR" id="PIRSR621190-4"/>
    </source>
</evidence>
<feature type="binding site" evidence="17">
    <location>
        <position position="317"/>
    </location>
    <ligand>
        <name>Ca(2+)</name>
        <dbReference type="ChEBI" id="CHEBI:29108"/>
        <label>5</label>
    </ligand>
</feature>
<dbReference type="SMART" id="SM00235">
    <property type="entry name" value="ZnMc"/>
    <property type="match status" value="1"/>
</dbReference>
<dbReference type="GO" id="GO:0045944">
    <property type="term" value="P:positive regulation of transcription by RNA polymerase II"/>
    <property type="evidence" value="ECO:0007669"/>
    <property type="project" value="Ensembl"/>
</dbReference>
<evidence type="ECO:0000256" key="6">
    <source>
        <dbReference type="ARBA" id="ARBA00022723"/>
    </source>
</evidence>
<evidence type="ECO:0000259" key="22">
    <source>
        <dbReference type="SMART" id="SM00235"/>
    </source>
</evidence>
<feature type="binding site" evidence="17">
    <location>
        <position position="117"/>
    </location>
    <ligand>
        <name>Zn(2+)</name>
        <dbReference type="ChEBI" id="CHEBI:29105"/>
        <label>1</label>
    </ligand>
</feature>
<protein>
    <submittedName>
        <fullName evidence="23">Matrix metallopeptidase 12</fullName>
    </submittedName>
</protein>
<dbReference type="InterPro" id="IPR036375">
    <property type="entry name" value="Hemopexin-like_dom_sf"/>
</dbReference>
<dbReference type="PROSITE" id="PS51642">
    <property type="entry name" value="HEMOPEXIN_2"/>
    <property type="match status" value="4"/>
</dbReference>
<reference evidence="23" key="1">
    <citation type="submission" date="2025-08" db="UniProtKB">
        <authorList>
            <consortium name="Ensembl"/>
        </authorList>
    </citation>
    <scope>IDENTIFICATION</scope>
</reference>
<dbReference type="InterPro" id="IPR018487">
    <property type="entry name" value="Hemopexin-like_repeat"/>
</dbReference>
<dbReference type="GO" id="GO:0060435">
    <property type="term" value="P:bronchiole development"/>
    <property type="evidence" value="ECO:0007669"/>
    <property type="project" value="Ensembl"/>
</dbReference>
<evidence type="ECO:0000313" key="23">
    <source>
        <dbReference type="Ensembl" id="ENSJJAP00000018517.1"/>
    </source>
</evidence>
<dbReference type="Pfam" id="PF00413">
    <property type="entry name" value="Peptidase_M10"/>
    <property type="match status" value="1"/>
</dbReference>
<feature type="binding site" evidence="17">
    <location>
        <position position="135"/>
    </location>
    <ligand>
        <name>Ca(2+)</name>
        <dbReference type="ChEBI" id="CHEBI:29108"/>
        <label>1</label>
    </ligand>
</feature>
<feature type="repeat" description="Hemopexin" evidence="21">
    <location>
        <begin position="311"/>
        <end position="359"/>
    </location>
</feature>
<dbReference type="PIRSF" id="PIRSF001191">
    <property type="entry name" value="Peptidase_M10A_matrix"/>
    <property type="match status" value="1"/>
</dbReference>
<dbReference type="InterPro" id="IPR000585">
    <property type="entry name" value="Hemopexin-like_dom"/>
</dbReference>
<feature type="binding site" evidence="17">
    <location>
        <position position="92"/>
    </location>
    <ligand>
        <name>Ca(2+)</name>
        <dbReference type="ChEBI" id="CHEBI:29108"/>
        <label>2</label>
    </ligand>
</feature>
<feature type="binding site" evidence="17">
    <location>
        <position position="109"/>
    </location>
    <ligand>
        <name>Ca(2+)</name>
        <dbReference type="ChEBI" id="CHEBI:29108"/>
        <label>3</label>
    </ligand>
</feature>
<dbReference type="Gene3D" id="3.40.390.10">
    <property type="entry name" value="Collagenase (Catalytic Domain)"/>
    <property type="match status" value="1"/>
</dbReference>
<keyword evidence="4" id="KW-0272">Extracellular matrix</keyword>
<feature type="disulfide bond" evidence="18">
    <location>
        <begin position="216"/>
        <end position="403"/>
    </location>
</feature>
<evidence type="ECO:0000256" key="2">
    <source>
        <dbReference type="ARBA" id="ARBA00010370"/>
    </source>
</evidence>
<evidence type="ECO:0000256" key="4">
    <source>
        <dbReference type="ARBA" id="ARBA00022530"/>
    </source>
</evidence>
<dbReference type="Pfam" id="PF00045">
    <property type="entry name" value="Hemopexin"/>
    <property type="match status" value="4"/>
</dbReference>
<feature type="binding site" evidence="17">
    <location>
        <position position="104"/>
    </location>
    <ligand>
        <name>Zn(2+)</name>
        <dbReference type="ChEBI" id="CHEBI:29105"/>
        <label>1</label>
    </ligand>
</feature>
<feature type="active site" evidence="15">
    <location>
        <position position="153"/>
    </location>
</feature>
<dbReference type="SUPFAM" id="SSF50923">
    <property type="entry name" value="Hemopexin-like domain"/>
    <property type="match status" value="1"/>
</dbReference>
<evidence type="ECO:0000256" key="14">
    <source>
        <dbReference type="ARBA" id="ARBA00023157"/>
    </source>
</evidence>
<organism evidence="23 24">
    <name type="scientific">Jaculus jaculus</name>
    <name type="common">Lesser Egyptian jerboa</name>
    <dbReference type="NCBI Taxonomy" id="51337"/>
    <lineage>
        <taxon>Eukaryota</taxon>
        <taxon>Metazoa</taxon>
        <taxon>Chordata</taxon>
        <taxon>Craniata</taxon>
        <taxon>Vertebrata</taxon>
        <taxon>Euteleostomi</taxon>
        <taxon>Mammalia</taxon>
        <taxon>Eutheria</taxon>
        <taxon>Euarchontoglires</taxon>
        <taxon>Glires</taxon>
        <taxon>Rodentia</taxon>
        <taxon>Myomorpha</taxon>
        <taxon>Dipodoidea</taxon>
        <taxon>Dipodidae</taxon>
        <taxon>Dipodinae</taxon>
        <taxon>Jaculus</taxon>
    </lineage>
</organism>
<evidence type="ECO:0000256" key="11">
    <source>
        <dbReference type="ARBA" id="ARBA00022837"/>
    </source>
</evidence>
<dbReference type="CDD" id="cd04278">
    <property type="entry name" value="ZnMc_MMP"/>
    <property type="match status" value="1"/>
</dbReference>
<feature type="binding site" evidence="17">
    <location>
        <position position="170"/>
    </location>
    <ligand>
        <name>Zn(2+)</name>
        <dbReference type="ChEBI" id="CHEBI:29105"/>
        <label>2</label>
        <note>catalytic</note>
    </ligand>
</feature>
<dbReference type="GO" id="GO:0050691">
    <property type="term" value="P:regulation of defense response to virus by host"/>
    <property type="evidence" value="ECO:0007669"/>
    <property type="project" value="Ensembl"/>
</dbReference>
<dbReference type="GO" id="GO:0008270">
    <property type="term" value="F:zinc ion binding"/>
    <property type="evidence" value="ECO:0007669"/>
    <property type="project" value="Ensembl"/>
</dbReference>
<dbReference type="OMA" id="NYPKSIH"/>
<feature type="binding site" evidence="17">
    <location>
        <position position="135"/>
    </location>
    <ligand>
        <name>Ca(2+)</name>
        <dbReference type="ChEBI" id="CHEBI:29108"/>
        <label>3</label>
    </ligand>
</feature>
<comment type="similarity">
    <text evidence="2">Belongs to the peptidase M10A family.</text>
</comment>
<feature type="repeat" description="Hemopexin" evidence="21">
    <location>
        <begin position="360"/>
        <end position="403"/>
    </location>
</feature>
<dbReference type="GO" id="GO:0000122">
    <property type="term" value="P:negative regulation of transcription by RNA polymerase II"/>
    <property type="evidence" value="ECO:0007669"/>
    <property type="project" value="Ensembl"/>
</dbReference>
<reference evidence="23" key="2">
    <citation type="submission" date="2025-09" db="UniProtKB">
        <authorList>
            <consortium name="Ensembl"/>
        </authorList>
    </citation>
    <scope>IDENTIFICATION</scope>
</reference>
<evidence type="ECO:0000256" key="7">
    <source>
        <dbReference type="ARBA" id="ARBA00022729"/>
    </source>
</evidence>
<dbReference type="GO" id="GO:0004222">
    <property type="term" value="F:metalloendopeptidase activity"/>
    <property type="evidence" value="ECO:0007669"/>
    <property type="project" value="Ensembl"/>
</dbReference>
<dbReference type="SUPFAM" id="SSF47090">
    <property type="entry name" value="PGBD-like"/>
    <property type="match status" value="1"/>
</dbReference>
<sequence length="403" mass="46223">MQQFLGLEVTGKLDTPTLEMMHTPRCGVPDVHHLRAVPRRSIWKRHNLTYRINNYTPDMKRADVDYIIQKAFQVWSDVTPLKFRKVNVGEADIMIRFAYGDHGDYSSFDGRDGILAHAFEPGPGIGGDAHFDEAETWSKSSQGKNLFLVAVHELGHSLGLGHSSNRKAIMFPNYGYIDPKKFHLSTDDIRGIQSLYGVLNKQGPVAKPHKPESAVCDLGLSFDAVTTVEDKIFFFKDKYFWWKLPESSTTTVSLISSLWPTIPSGIEAAYEVEGRNQLFLFKGDRYWLISNSAPQPSYPRSISSLGFPKSVKNIDAAVFNPSLYKAYFFVDKQYWRYDVRRQTMDPAYPKLISTYFLGIRPKIDAVFYFKRHYYFFQGSTQFEYDVLSHRVTKTLKSTSWFGC</sequence>
<dbReference type="GO" id="GO:0032727">
    <property type="term" value="P:positive regulation of interferon-alpha production"/>
    <property type="evidence" value="ECO:0007669"/>
    <property type="project" value="Ensembl"/>
</dbReference>